<evidence type="ECO:0000256" key="18">
    <source>
        <dbReference type="ARBA" id="ARBA00024631"/>
    </source>
</evidence>
<reference evidence="22 23" key="1">
    <citation type="journal article" date="2014" name="Genome Announc.">
        <title>Genome sequence of the basidiomycetous fungus Pseudozyma aphidis DSM70725, an efficient producer of biosurfactant mannosylerythritol lipids.</title>
        <authorList>
            <person name="Lorenz S."/>
            <person name="Guenther M."/>
            <person name="Grumaz C."/>
            <person name="Rupp S."/>
            <person name="Zibek S."/>
            <person name="Sohn K."/>
        </authorList>
    </citation>
    <scope>NUCLEOTIDE SEQUENCE [LARGE SCALE GENOMIC DNA]</scope>
    <source>
        <strain evidence="23">ATCC 32657 / CBS 517.83 / DSM 70725 / JCM 10318 / NBRC 10182 / NRRL Y-7954 / St-0401</strain>
    </source>
</reference>
<feature type="domain" description="Fe2OG dioxygenase" evidence="21">
    <location>
        <begin position="253"/>
        <end position="366"/>
    </location>
</feature>
<protein>
    <recommendedName>
        <fullName evidence="6">Autophagy-related protein 9</fullName>
    </recommendedName>
</protein>
<comment type="catalytic activity">
    <reaction evidence="16">
        <text>a 1,2-diacyl-sn-glycero-3-phosphoethanolamine(in) = a 1,2-diacyl-sn-glycero-3-phosphoethanolamine(out)</text>
        <dbReference type="Rhea" id="RHEA:38895"/>
        <dbReference type="ChEBI" id="CHEBI:64612"/>
    </reaction>
</comment>
<dbReference type="GO" id="GO:0061709">
    <property type="term" value="P:reticulophagy"/>
    <property type="evidence" value="ECO:0007669"/>
    <property type="project" value="TreeGrafter"/>
</dbReference>
<dbReference type="FunFam" id="2.60.120.330:FF:000030">
    <property type="entry name" value="Thymine dioxygenase"/>
    <property type="match status" value="1"/>
</dbReference>
<dbReference type="GO" id="GO:0030659">
    <property type="term" value="C:cytoplasmic vesicle membrane"/>
    <property type="evidence" value="ECO:0007669"/>
    <property type="project" value="UniProtKB-SubCell"/>
</dbReference>
<evidence type="ECO:0000256" key="12">
    <source>
        <dbReference type="ARBA" id="ARBA00023055"/>
    </source>
</evidence>
<feature type="region of interest" description="Disordered" evidence="19">
    <location>
        <begin position="565"/>
        <end position="609"/>
    </location>
</feature>
<evidence type="ECO:0000256" key="15">
    <source>
        <dbReference type="ARBA" id="ARBA00024479"/>
    </source>
</evidence>
<comment type="subcellular location">
    <subcellularLocation>
        <location evidence="1">Cytoplasmic vesicle membrane</location>
        <topology evidence="1">Multi-pass membrane protein</topology>
    </subcellularLocation>
    <subcellularLocation>
        <location evidence="2">Endoplasmic reticulum membrane</location>
        <topology evidence="2">Multi-pass membrane protein</topology>
    </subcellularLocation>
    <subcellularLocation>
        <location evidence="4">Golgi apparatus membrane</location>
        <topology evidence="4">Multi-pass membrane protein</topology>
    </subcellularLocation>
    <subcellularLocation>
        <location evidence="3">Preautophagosomal structure membrane</location>
        <topology evidence="3">Multi-pass membrane protein</topology>
    </subcellularLocation>
</comment>
<keyword evidence="11" id="KW-0333">Golgi apparatus</keyword>
<dbReference type="InterPro" id="IPR044861">
    <property type="entry name" value="IPNS-like_FE2OG_OXY"/>
</dbReference>
<dbReference type="PANTHER" id="PTHR13038">
    <property type="entry name" value="APG9 AUTOPHAGY 9"/>
    <property type="match status" value="1"/>
</dbReference>
<dbReference type="EMBL" id="AWNI01000011">
    <property type="protein sequence ID" value="ETS62316.1"/>
    <property type="molecule type" value="Genomic_DNA"/>
</dbReference>
<keyword evidence="7" id="KW-0813">Transport</keyword>
<dbReference type="Pfam" id="PF04109">
    <property type="entry name" value="ATG9"/>
    <property type="match status" value="1"/>
</dbReference>
<feature type="compositionally biased region" description="Acidic residues" evidence="19">
    <location>
        <begin position="538"/>
        <end position="552"/>
    </location>
</feature>
<evidence type="ECO:0000256" key="10">
    <source>
        <dbReference type="ARBA" id="ARBA00023006"/>
    </source>
</evidence>
<keyword evidence="13 20" id="KW-0472">Membrane</keyword>
<sequence length="1233" mass="137989">MRSRSIAPLVRSARTIRTTPAMAASTSALRSLCRASRPTNFTPGPRPLCDHTLLQPKPCTLVHRRALATHSTSTPPSFVIPVIDFSAFVRADATPADRERTSHELTHAFKSSGFAYLRNHGIPRDQIDATFAMSARFFELPIDKKDALAWKDPRSNRGYVAEGRERVTQATSAEEIAALRQQAPDYKESLEIGNDHDAVWKNEWPTESDVPRFKDTMLAFQTAAHELHLKVLQSIAIGLGLAPSFFDDKCNEEWHTLRLLHYPSVRADKLKVEGSARAGEHSDYGSITLLFQDGVGGLEAKNPHTGVYHAADPIEDTVVVNVGDLLARWSNDQLRSTLHRVKAPQAADPNAEFTPTRYSIAFFCNPNENQLIESLPVFGSDSQRKYEPIMTKDYIAKRLSETTGAKTLDRGPTWRRTPPARDDRHCQANDGSYRSHRSYDHLQQQTAAACDMDLNSPFADPDRPEPLPPPSSSLKSSIFEHSRIVHPSTSIHTSSARPRPDNIREESYHQDIAASSASVGQNTTIRSNTLRTSSQADAVEEQDDDDEQDPEDLLSDEEIGLLAGEARPSSSSLLPKSMSRSTRQPHSRSRTRTRTRTASSPSRSRASAVGGLSAKQKALWMWANVDNMDAFLQEVYAYYVGRGAICIALSRSLNLLTVAFVISFSTFLFGCIDYSAIRHDGQLGDVIVGHCVAGFSPLTTVVVLVLVTAFGWQVVQFALGLSRLAAMHRFYEQLLGIPDADVQSIAWHEVVNRISALREQHPNTSLSSADEMELGERTNASLRPPREQRLDAHDVANRLMRQENYLIALFNENILDLSVPGLRNRSPALTRSLEWNLNFCLLGFLFDANGQVRPQFVSERYRADLIEGLRRRFVFMAVVNAIFAPFIVVYLLVYSFFRYFEEYHQDPSNLGSRQYTQYARWKFREFNELPHLFRRRCHASYAPAHKYIDQFPKEKTAIVARFVAFVAGSFTAVLILASVIDPDLFLHFDITPQRNVLFYIGVFGAILAVARGMIPDEHLVFEPEAMLREVIQHTHYLPPDWKGRFHSAEVHREFGQLYMLKILIFVQEVLSVVTTPFVLWLSLPGCAPEVIDFFRKYTIHVDGVGHVCSFAVFNFARQPTASTMGGAAARGMRSGSNERRQQSKLRNGMREGKMEQSILGFKANHPDWDPVQASVVDVHAHDPHGAGRHTYGDGSGKAHPPPTAATAESRGAKVKDLLDHIYRGRGAAAGSRW</sequence>
<keyword evidence="12" id="KW-0445">Lipid transport</keyword>
<dbReference type="GO" id="GO:0005776">
    <property type="term" value="C:autophagosome"/>
    <property type="evidence" value="ECO:0007669"/>
    <property type="project" value="TreeGrafter"/>
</dbReference>
<dbReference type="Pfam" id="PF14226">
    <property type="entry name" value="DIOX_N"/>
    <property type="match status" value="1"/>
</dbReference>
<dbReference type="InterPro" id="IPR027443">
    <property type="entry name" value="IPNS-like_sf"/>
</dbReference>
<keyword evidence="9 20" id="KW-1133">Transmembrane helix</keyword>
<dbReference type="OrthoDB" id="2020634at2759"/>
<feature type="transmembrane region" description="Helical" evidence="20">
    <location>
        <begin position="996"/>
        <end position="1014"/>
    </location>
</feature>
<dbReference type="Gene3D" id="2.60.120.330">
    <property type="entry name" value="B-lactam Antibiotic, Isopenicillin N Synthase, Chain"/>
    <property type="match status" value="1"/>
</dbReference>
<evidence type="ECO:0000256" key="3">
    <source>
        <dbReference type="ARBA" id="ARBA00004511"/>
    </source>
</evidence>
<dbReference type="GO" id="GO:0005789">
    <property type="term" value="C:endoplasmic reticulum membrane"/>
    <property type="evidence" value="ECO:0007669"/>
    <property type="project" value="UniProtKB-SubCell"/>
</dbReference>
<feature type="transmembrane region" description="Helical" evidence="20">
    <location>
        <begin position="686"/>
        <end position="712"/>
    </location>
</feature>
<evidence type="ECO:0000256" key="8">
    <source>
        <dbReference type="ARBA" id="ARBA00022692"/>
    </source>
</evidence>
<evidence type="ECO:0000256" key="2">
    <source>
        <dbReference type="ARBA" id="ARBA00004477"/>
    </source>
</evidence>
<evidence type="ECO:0000256" key="1">
    <source>
        <dbReference type="ARBA" id="ARBA00004439"/>
    </source>
</evidence>
<evidence type="ECO:0000256" key="5">
    <source>
        <dbReference type="ARBA" id="ARBA00006185"/>
    </source>
</evidence>
<accession>W3VNJ1</accession>
<evidence type="ECO:0000256" key="14">
    <source>
        <dbReference type="ARBA" id="ARBA00023329"/>
    </source>
</evidence>
<comment type="similarity">
    <text evidence="5">Belongs to the ATG9 family.</text>
</comment>
<evidence type="ECO:0000256" key="11">
    <source>
        <dbReference type="ARBA" id="ARBA00023034"/>
    </source>
</evidence>
<evidence type="ECO:0000256" key="4">
    <source>
        <dbReference type="ARBA" id="ARBA00004653"/>
    </source>
</evidence>
<evidence type="ECO:0000256" key="13">
    <source>
        <dbReference type="ARBA" id="ARBA00023136"/>
    </source>
</evidence>
<feature type="transmembrane region" description="Helical" evidence="20">
    <location>
        <begin position="873"/>
        <end position="897"/>
    </location>
</feature>
<feature type="compositionally biased region" description="Low complexity" evidence="19">
    <location>
        <begin position="567"/>
        <end position="582"/>
    </location>
</feature>
<evidence type="ECO:0000256" key="20">
    <source>
        <dbReference type="SAM" id="Phobius"/>
    </source>
</evidence>
<dbReference type="PRINTS" id="PR00682">
    <property type="entry name" value="IPNSYNTHASE"/>
</dbReference>
<feature type="region of interest" description="Disordered" evidence="19">
    <location>
        <begin position="511"/>
        <end position="552"/>
    </location>
</feature>
<comment type="catalytic activity">
    <reaction evidence="17">
        <text>a 1,2-diacyl-sn-glycero-3-phospho-(1D-myo-inositol-3-phosphate)(in) = a 1,2-diacyl-sn-glycero-3-phospho-(1D-myo-inositol-3-phosphate)(out)</text>
        <dbReference type="Rhea" id="RHEA:67920"/>
        <dbReference type="ChEBI" id="CHEBI:58088"/>
    </reaction>
</comment>
<evidence type="ECO:0000313" key="22">
    <source>
        <dbReference type="EMBL" id="ETS62316.1"/>
    </source>
</evidence>
<comment type="catalytic activity">
    <reaction evidence="15">
        <text>a 1,2-diacyl-sn-glycero-3-phospho-L-serine(in) = a 1,2-diacyl-sn-glycero-3-phospho-L-serine(out)</text>
        <dbReference type="Rhea" id="RHEA:38663"/>
        <dbReference type="ChEBI" id="CHEBI:57262"/>
    </reaction>
</comment>
<dbReference type="SUPFAM" id="SSF51197">
    <property type="entry name" value="Clavaminate synthase-like"/>
    <property type="match status" value="1"/>
</dbReference>
<evidence type="ECO:0000256" key="6">
    <source>
        <dbReference type="ARBA" id="ARBA00018074"/>
    </source>
</evidence>
<dbReference type="GO" id="GO:0000139">
    <property type="term" value="C:Golgi membrane"/>
    <property type="evidence" value="ECO:0007669"/>
    <property type="project" value="UniProtKB-SubCell"/>
</dbReference>
<feature type="transmembrane region" description="Helical" evidence="20">
    <location>
        <begin position="958"/>
        <end position="980"/>
    </location>
</feature>
<feature type="compositionally biased region" description="Polar residues" evidence="19">
    <location>
        <begin position="513"/>
        <end position="536"/>
    </location>
</feature>
<dbReference type="GO" id="GO:0034045">
    <property type="term" value="C:phagophore assembly site membrane"/>
    <property type="evidence" value="ECO:0007669"/>
    <property type="project" value="UniProtKB-SubCell"/>
</dbReference>
<keyword evidence="23" id="KW-1185">Reference proteome</keyword>
<evidence type="ECO:0000259" key="21">
    <source>
        <dbReference type="PROSITE" id="PS51471"/>
    </source>
</evidence>
<feature type="region of interest" description="Disordered" evidence="19">
    <location>
        <begin position="1125"/>
        <end position="1147"/>
    </location>
</feature>
<evidence type="ECO:0000256" key="19">
    <source>
        <dbReference type="SAM" id="MobiDB-lite"/>
    </source>
</evidence>
<evidence type="ECO:0000256" key="9">
    <source>
        <dbReference type="ARBA" id="ARBA00022989"/>
    </source>
</evidence>
<comment type="caution">
    <text evidence="22">The sequence shown here is derived from an EMBL/GenBank/DDBJ whole genome shotgun (WGS) entry which is preliminary data.</text>
</comment>
<gene>
    <name evidence="22" type="ORF">PaG_03394</name>
</gene>
<feature type="region of interest" description="Disordered" evidence="19">
    <location>
        <begin position="453"/>
        <end position="475"/>
    </location>
</feature>
<feature type="transmembrane region" description="Helical" evidence="20">
    <location>
        <begin position="655"/>
        <end position="674"/>
    </location>
</feature>
<dbReference type="GO" id="GO:0000422">
    <property type="term" value="P:autophagy of mitochondrion"/>
    <property type="evidence" value="ECO:0007669"/>
    <property type="project" value="TreeGrafter"/>
</dbReference>
<dbReference type="PROSITE" id="PS51471">
    <property type="entry name" value="FE2OG_OXY"/>
    <property type="match status" value="1"/>
</dbReference>
<comment type="catalytic activity">
    <reaction evidence="18">
        <text>a 1,2-diacyl-sn-glycero-3-phosphocholine(in) = a 1,2-diacyl-sn-glycero-3-phosphocholine(out)</text>
        <dbReference type="Rhea" id="RHEA:38571"/>
        <dbReference type="ChEBI" id="CHEBI:57643"/>
    </reaction>
</comment>
<dbReference type="AlphaFoldDB" id="W3VNJ1"/>
<feature type="compositionally biased region" description="Low complexity" evidence="19">
    <location>
        <begin position="1125"/>
        <end position="1135"/>
    </location>
</feature>
<dbReference type="Proteomes" id="UP000019462">
    <property type="component" value="Unassembled WGS sequence"/>
</dbReference>
<dbReference type="InterPro" id="IPR005123">
    <property type="entry name" value="Oxoglu/Fe-dep_dioxygenase_dom"/>
</dbReference>
<evidence type="ECO:0000313" key="23">
    <source>
        <dbReference type="Proteomes" id="UP000019462"/>
    </source>
</evidence>
<keyword evidence="8 20" id="KW-0812">Transmembrane</keyword>
<proteinExistence type="inferred from homology"/>
<dbReference type="HOGENOM" id="CLU_267467_0_0_1"/>
<dbReference type="InterPro" id="IPR026992">
    <property type="entry name" value="DIOX_N"/>
</dbReference>
<dbReference type="PANTHER" id="PTHR13038:SF10">
    <property type="entry name" value="AUTOPHAGY-RELATED PROTEIN 9"/>
    <property type="match status" value="1"/>
</dbReference>
<feature type="region of interest" description="Disordered" evidence="19">
    <location>
        <begin position="406"/>
        <end position="438"/>
    </location>
</feature>
<name>W3VNJ1_MOEAP</name>
<evidence type="ECO:0000256" key="7">
    <source>
        <dbReference type="ARBA" id="ARBA00022448"/>
    </source>
</evidence>
<feature type="region of interest" description="Disordered" evidence="19">
    <location>
        <begin position="1182"/>
        <end position="1210"/>
    </location>
</feature>
<dbReference type="GO" id="GO:0006869">
    <property type="term" value="P:lipid transport"/>
    <property type="evidence" value="ECO:0007669"/>
    <property type="project" value="UniProtKB-KW"/>
</dbReference>
<evidence type="ECO:0000256" key="17">
    <source>
        <dbReference type="ARBA" id="ARBA00024621"/>
    </source>
</evidence>
<dbReference type="Pfam" id="PF03171">
    <property type="entry name" value="2OG-FeII_Oxy"/>
    <property type="match status" value="1"/>
</dbReference>
<organism evidence="22 23">
    <name type="scientific">Moesziomyces aphidis</name>
    <name type="common">Pseudozyma aphidis</name>
    <dbReference type="NCBI Taxonomy" id="84754"/>
    <lineage>
        <taxon>Eukaryota</taxon>
        <taxon>Fungi</taxon>
        <taxon>Dikarya</taxon>
        <taxon>Basidiomycota</taxon>
        <taxon>Ustilaginomycotina</taxon>
        <taxon>Ustilaginomycetes</taxon>
        <taxon>Ustilaginales</taxon>
        <taxon>Ustilaginaceae</taxon>
        <taxon>Moesziomyces</taxon>
    </lineage>
</organism>
<dbReference type="GO" id="GO:0034497">
    <property type="term" value="P:protein localization to phagophore assembly site"/>
    <property type="evidence" value="ECO:0007669"/>
    <property type="project" value="TreeGrafter"/>
</dbReference>
<feature type="compositionally biased region" description="Basic residues" evidence="19">
    <location>
        <begin position="583"/>
        <end position="595"/>
    </location>
</feature>
<dbReference type="GO" id="GO:0034727">
    <property type="term" value="P:piecemeal microautophagy of the nucleus"/>
    <property type="evidence" value="ECO:0007669"/>
    <property type="project" value="TreeGrafter"/>
</dbReference>
<keyword evidence="10" id="KW-0072">Autophagy</keyword>
<dbReference type="InterPro" id="IPR007241">
    <property type="entry name" value="Autophagy-rel_prot_9"/>
</dbReference>
<feature type="compositionally biased region" description="Low complexity" evidence="19">
    <location>
        <begin position="596"/>
        <end position="608"/>
    </location>
</feature>
<feature type="transmembrane region" description="Helical" evidence="20">
    <location>
        <begin position="1062"/>
        <end position="1083"/>
    </location>
</feature>
<evidence type="ECO:0000256" key="16">
    <source>
        <dbReference type="ARBA" id="ARBA00024615"/>
    </source>
</evidence>
<keyword evidence="14" id="KW-0968">Cytoplasmic vesicle</keyword>